<dbReference type="EMBL" id="JASPKZ010007270">
    <property type="protein sequence ID" value="KAJ9585458.1"/>
    <property type="molecule type" value="Genomic_DNA"/>
</dbReference>
<accession>A0AAD7ZT95</accession>
<comment type="caution">
    <text evidence="1">The sequence shown here is derived from an EMBL/GenBank/DDBJ whole genome shotgun (WGS) entry which is preliminary data.</text>
</comment>
<protein>
    <submittedName>
        <fullName evidence="1">Uncharacterized protein</fullName>
    </submittedName>
</protein>
<organism evidence="1 2">
    <name type="scientific">Diploptera punctata</name>
    <name type="common">Pacific beetle cockroach</name>
    <dbReference type="NCBI Taxonomy" id="6984"/>
    <lineage>
        <taxon>Eukaryota</taxon>
        <taxon>Metazoa</taxon>
        <taxon>Ecdysozoa</taxon>
        <taxon>Arthropoda</taxon>
        <taxon>Hexapoda</taxon>
        <taxon>Insecta</taxon>
        <taxon>Pterygota</taxon>
        <taxon>Neoptera</taxon>
        <taxon>Polyneoptera</taxon>
        <taxon>Dictyoptera</taxon>
        <taxon>Blattodea</taxon>
        <taxon>Blaberoidea</taxon>
        <taxon>Blaberidae</taxon>
        <taxon>Diplopterinae</taxon>
        <taxon>Diploptera</taxon>
    </lineage>
</organism>
<evidence type="ECO:0000313" key="1">
    <source>
        <dbReference type="EMBL" id="KAJ9585458.1"/>
    </source>
</evidence>
<evidence type="ECO:0000313" key="2">
    <source>
        <dbReference type="Proteomes" id="UP001233999"/>
    </source>
</evidence>
<dbReference type="AlphaFoldDB" id="A0AAD7ZT95"/>
<proteinExistence type="predicted"/>
<reference evidence="1" key="1">
    <citation type="journal article" date="2023" name="IScience">
        <title>Live-bearing cockroach genome reveals convergent evolutionary mechanisms linked to viviparity in insects and beyond.</title>
        <authorList>
            <person name="Fouks B."/>
            <person name="Harrison M.C."/>
            <person name="Mikhailova A.A."/>
            <person name="Marchal E."/>
            <person name="English S."/>
            <person name="Carruthers M."/>
            <person name="Jennings E.C."/>
            <person name="Chiamaka E.L."/>
            <person name="Frigard R.A."/>
            <person name="Pippel M."/>
            <person name="Attardo G.M."/>
            <person name="Benoit J.B."/>
            <person name="Bornberg-Bauer E."/>
            <person name="Tobe S.S."/>
        </authorList>
    </citation>
    <scope>NUCLEOTIDE SEQUENCE</scope>
    <source>
        <strain evidence="1">Stay&amp;Tobe</strain>
    </source>
</reference>
<feature type="non-terminal residue" evidence="1">
    <location>
        <position position="70"/>
    </location>
</feature>
<sequence>STSLRTRKLKTSQCSHARNIVTLDYHCHSQSSVRQENTTYKHSPLKMSSRLREKRLEETPTPFHCIHAVV</sequence>
<reference evidence="1" key="2">
    <citation type="submission" date="2023-05" db="EMBL/GenBank/DDBJ databases">
        <authorList>
            <person name="Fouks B."/>
        </authorList>
    </citation>
    <scope>NUCLEOTIDE SEQUENCE</scope>
    <source>
        <strain evidence="1">Stay&amp;Tobe</strain>
        <tissue evidence="1">Testes</tissue>
    </source>
</reference>
<dbReference type="Proteomes" id="UP001233999">
    <property type="component" value="Unassembled WGS sequence"/>
</dbReference>
<gene>
    <name evidence="1" type="ORF">L9F63_002766</name>
</gene>
<feature type="non-terminal residue" evidence="1">
    <location>
        <position position="1"/>
    </location>
</feature>
<keyword evidence="2" id="KW-1185">Reference proteome</keyword>
<name>A0AAD7ZT95_DIPPU</name>